<organism evidence="3 4">
    <name type="scientific">[Torrubiella] hemipterigena</name>
    <dbReference type="NCBI Taxonomy" id="1531966"/>
    <lineage>
        <taxon>Eukaryota</taxon>
        <taxon>Fungi</taxon>
        <taxon>Dikarya</taxon>
        <taxon>Ascomycota</taxon>
        <taxon>Pezizomycotina</taxon>
        <taxon>Sordariomycetes</taxon>
        <taxon>Hypocreomycetidae</taxon>
        <taxon>Hypocreales</taxon>
        <taxon>Clavicipitaceae</taxon>
        <taxon>Clavicipitaceae incertae sedis</taxon>
        <taxon>'Torrubiella' clade</taxon>
    </lineage>
</organism>
<evidence type="ECO:0000313" key="4">
    <source>
        <dbReference type="Proteomes" id="UP000039046"/>
    </source>
</evidence>
<dbReference type="STRING" id="1531966.A0A0A1TQG9"/>
<comment type="similarity">
    <text evidence="1">Belongs to the DP1 family.</text>
</comment>
<dbReference type="PANTHER" id="PTHR12300">
    <property type="entry name" value="HVA22-LIKE PROTEINS"/>
    <property type="match status" value="1"/>
</dbReference>
<sequence length="342" mass="37349">MFDFFAMLLCSVASFLFPIFASYKALKTSDPAQLTPWLMYWVVFSCCLLVESWFNFILTWVPFYGYIRLLFLLYLILPQTQGARVLYEERVHPFLQENEGAIDDFIATSHSRLKAAGLSYFRQAVEYIKEHILNLPPSDRQPTPDPSSFPNAQTYTQSLLARFSVPAPRWAGAANSGADFYNFLAGAMSAATGAGASTGSGATRDISASGTLIPPNLSNSKEKMSFISTQRERLNAVMAALDREAQQIQTGDSGPSGFDGTHDNDEEPTQRPPSGLSMFSALSKSRSEADFEKIEAESGAEDDNAALRRRHVSGSTSNQGGSWVPWGLGGSSVSAEADPKDS</sequence>
<dbReference type="PANTHER" id="PTHR12300:SF177">
    <property type="entry name" value="PROTEIN YOP1"/>
    <property type="match status" value="1"/>
</dbReference>
<evidence type="ECO:0000313" key="3">
    <source>
        <dbReference type="EMBL" id="CEJ93978.1"/>
    </source>
</evidence>
<comment type="caution">
    <text evidence="1">Lacks conserved residue(s) required for the propagation of feature annotation.</text>
</comment>
<protein>
    <recommendedName>
        <fullName evidence="1">Protein YOP1</fullName>
    </recommendedName>
</protein>
<feature type="region of interest" description="Disordered" evidence="2">
    <location>
        <begin position="246"/>
        <end position="342"/>
    </location>
</feature>
<dbReference type="EMBL" id="CDHN01000006">
    <property type="protein sequence ID" value="CEJ93978.1"/>
    <property type="molecule type" value="Genomic_DNA"/>
</dbReference>
<gene>
    <name evidence="3" type="ORF">VHEMI09535</name>
</gene>
<keyword evidence="1" id="KW-0472">Membrane</keyword>
<accession>A0A0A1TQG9</accession>
<comment type="subcellular location">
    <subcellularLocation>
        <location evidence="1">Membrane</location>
        <topology evidence="1">Multi-pass membrane protein</topology>
    </subcellularLocation>
</comment>
<dbReference type="OrthoDB" id="434647at2759"/>
<reference evidence="3 4" key="1">
    <citation type="journal article" date="2015" name="Genome Announc.">
        <title>Draft Genome Sequence and Gene Annotation of the Entomopathogenic Fungus Verticillium hemipterigenum.</title>
        <authorList>
            <person name="Horn F."/>
            <person name="Habel A."/>
            <person name="Scharf D.H."/>
            <person name="Dworschak J."/>
            <person name="Brakhage A.A."/>
            <person name="Guthke R."/>
            <person name="Hertweck C."/>
            <person name="Linde J."/>
        </authorList>
    </citation>
    <scope>NUCLEOTIDE SEQUENCE [LARGE SCALE GENOMIC DNA]</scope>
</reference>
<feature type="region of interest" description="Disordered" evidence="2">
    <location>
        <begin position="194"/>
        <end position="217"/>
    </location>
</feature>
<evidence type="ECO:0000256" key="1">
    <source>
        <dbReference type="RuleBase" id="RU362006"/>
    </source>
</evidence>
<keyword evidence="1" id="KW-0812">Transmembrane</keyword>
<dbReference type="Pfam" id="PF03134">
    <property type="entry name" value="TB2_DP1_HVA22"/>
    <property type="match status" value="1"/>
</dbReference>
<feature type="transmembrane region" description="Helical" evidence="1">
    <location>
        <begin position="37"/>
        <end position="54"/>
    </location>
</feature>
<dbReference type="InterPro" id="IPR004345">
    <property type="entry name" value="TB2_DP1_HVA22"/>
</dbReference>
<dbReference type="AlphaFoldDB" id="A0A0A1TQG9"/>
<feature type="compositionally biased region" description="Basic and acidic residues" evidence="2">
    <location>
        <begin position="285"/>
        <end position="296"/>
    </location>
</feature>
<keyword evidence="1" id="KW-1133">Transmembrane helix</keyword>
<evidence type="ECO:0000256" key="2">
    <source>
        <dbReference type="SAM" id="MobiDB-lite"/>
    </source>
</evidence>
<dbReference type="GO" id="GO:0016020">
    <property type="term" value="C:membrane"/>
    <property type="evidence" value="ECO:0007669"/>
    <property type="project" value="UniProtKB-SubCell"/>
</dbReference>
<proteinExistence type="inferred from homology"/>
<dbReference type="HOGENOM" id="CLU_048918_1_0_1"/>
<keyword evidence="4" id="KW-1185">Reference proteome</keyword>
<feature type="compositionally biased region" description="Low complexity" evidence="2">
    <location>
        <begin position="194"/>
        <end position="203"/>
    </location>
</feature>
<name>A0A0A1TQG9_9HYPO</name>
<dbReference type="Proteomes" id="UP000039046">
    <property type="component" value="Unassembled WGS sequence"/>
</dbReference>